<name>A0A8G2FHR7_9BACT</name>
<dbReference type="RefSeq" id="WP_020000501.1">
    <property type="nucleotide sequence ID" value="NZ_CP192219.1"/>
</dbReference>
<evidence type="ECO:0000313" key="4">
    <source>
        <dbReference type="Proteomes" id="UP001568358"/>
    </source>
</evidence>
<gene>
    <name evidence="1" type="ORF">AB2Z07_16740</name>
    <name evidence="2" type="ORF">SAMN05660830_01537</name>
</gene>
<accession>A0A8G2FHR7</accession>
<reference evidence="1 4" key="2">
    <citation type="submission" date="2024-07" db="EMBL/GenBank/DDBJ databases">
        <title>Active virus-host system and metabolic interactions in a Lokiarchaeon culture.</title>
        <authorList>
            <person name="Ponce Toledo R.I."/>
            <person name="Rodrigues Oliveira T."/>
            <person name="Schleper C."/>
        </authorList>
    </citation>
    <scope>NUCLEOTIDE SEQUENCE [LARGE SCALE GENOMIC DNA]</scope>
    <source>
        <strain evidence="1 4">B35</strain>
    </source>
</reference>
<protein>
    <submittedName>
        <fullName evidence="2">Uncharacterized protein</fullName>
    </submittedName>
</protein>
<sequence length="172" mass="19677">MTQPSLVQTIKNTLAHNKKCTFTPETPVIFVTSGVTGGKELLVPIFLDHIGHKGFWYGYIQHATKGLSGYFSLLVWLNQPIKGENNNQLLSSFHNLAWKEKLFEPSTIQNEHDAFIHAHSFNDAVTGLIHIISQFDIEKRFPNEDSRYYDDPIELNIIMYLTNCQELILGEE</sequence>
<evidence type="ECO:0000313" key="1">
    <source>
        <dbReference type="EMBL" id="MEZ6855116.1"/>
    </source>
</evidence>
<comment type="caution">
    <text evidence="2">The sequence shown here is derived from an EMBL/GenBank/DDBJ whole genome shotgun (WGS) entry which is preliminary data.</text>
</comment>
<evidence type="ECO:0000313" key="3">
    <source>
        <dbReference type="Proteomes" id="UP000184001"/>
    </source>
</evidence>
<dbReference type="Proteomes" id="UP000184001">
    <property type="component" value="Unassembled WGS sequence"/>
</dbReference>
<dbReference type="Proteomes" id="UP001568358">
    <property type="component" value="Unassembled WGS sequence"/>
</dbReference>
<dbReference type="AlphaFoldDB" id="A0A8G2FHR7"/>
<evidence type="ECO:0000313" key="2">
    <source>
        <dbReference type="EMBL" id="SHJ06739.1"/>
    </source>
</evidence>
<dbReference type="EMBL" id="FQZR01000003">
    <property type="protein sequence ID" value="SHJ06739.1"/>
    <property type="molecule type" value="Genomic_DNA"/>
</dbReference>
<organism evidence="2 3">
    <name type="scientific">Halodesulfovibrio aestuarii</name>
    <dbReference type="NCBI Taxonomy" id="126333"/>
    <lineage>
        <taxon>Bacteria</taxon>
        <taxon>Pseudomonadati</taxon>
        <taxon>Thermodesulfobacteriota</taxon>
        <taxon>Desulfovibrionia</taxon>
        <taxon>Desulfovibrionales</taxon>
        <taxon>Desulfovibrionaceae</taxon>
        <taxon>Halodesulfovibrio</taxon>
    </lineage>
</organism>
<proteinExistence type="predicted"/>
<keyword evidence="4" id="KW-1185">Reference proteome</keyword>
<dbReference type="EMBL" id="JBFSOO010000030">
    <property type="protein sequence ID" value="MEZ6855116.1"/>
    <property type="molecule type" value="Genomic_DNA"/>
</dbReference>
<reference evidence="2 3" key="1">
    <citation type="submission" date="2016-11" db="EMBL/GenBank/DDBJ databases">
        <authorList>
            <person name="Varghese N."/>
            <person name="Submissions S."/>
        </authorList>
    </citation>
    <scope>NUCLEOTIDE SEQUENCE [LARGE SCALE GENOMIC DNA]</scope>
    <source>
        <strain evidence="2 3">DSM 17919</strain>
    </source>
</reference>